<sequence>MTAVRPSPAAQDYDRMMGMVTGFWVTQVVRAAALYNLADHLAAGTDTAEAIAEAESTDPDATRRLMRTCASLGLTTSEDGRHFTGTSLLSTLQEDAPHSLRHFAISQSAPGHWLPWGRFPEAVRTGRHQVTAAHGEANIFDYFAEHLDEASSFTESMSNLSRASALDIAAVLDTKGVTLALDIGGAGGDVVRAMMRANTKLNGGVFDLPHIVPTAAAAAKAEGLEGRFTTVGGDFFDSVPPADLYVLKYILHDWEDADCVRILRNCRTHLAEGGRIAVVDHLVGDADQPGLAPLMDMNMLAMTGGRERHIAEFDALFTAAGLRRVKVTPAGAFAVIEARLTP</sequence>
<proteinExistence type="predicted"/>
<organism evidence="6 7">
    <name type="scientific">Streptomyces prunicolor</name>
    <dbReference type="NCBI Taxonomy" id="67348"/>
    <lineage>
        <taxon>Bacteria</taxon>
        <taxon>Bacillati</taxon>
        <taxon>Actinomycetota</taxon>
        <taxon>Actinomycetes</taxon>
        <taxon>Kitasatosporales</taxon>
        <taxon>Streptomycetaceae</taxon>
        <taxon>Streptomyces</taxon>
    </lineage>
</organism>
<dbReference type="PIRSF" id="PIRSF005739">
    <property type="entry name" value="O-mtase"/>
    <property type="match status" value="1"/>
</dbReference>
<comment type="caution">
    <text evidence="6">The sequence shown here is derived from an EMBL/GenBank/DDBJ whole genome shotgun (WGS) entry which is preliminary data.</text>
</comment>
<evidence type="ECO:0000313" key="6">
    <source>
        <dbReference type="EMBL" id="MDV7216444.1"/>
    </source>
</evidence>
<evidence type="ECO:0000259" key="5">
    <source>
        <dbReference type="Pfam" id="PF08100"/>
    </source>
</evidence>
<dbReference type="Gene3D" id="1.10.10.10">
    <property type="entry name" value="Winged helix-like DNA-binding domain superfamily/Winged helix DNA-binding domain"/>
    <property type="match status" value="1"/>
</dbReference>
<dbReference type="Gene3D" id="3.40.50.150">
    <property type="entry name" value="Vaccinia Virus protein VP39"/>
    <property type="match status" value="1"/>
</dbReference>
<evidence type="ECO:0000256" key="1">
    <source>
        <dbReference type="ARBA" id="ARBA00022603"/>
    </source>
</evidence>
<evidence type="ECO:0000256" key="2">
    <source>
        <dbReference type="ARBA" id="ARBA00022679"/>
    </source>
</evidence>
<dbReference type="PANTHER" id="PTHR43712">
    <property type="entry name" value="PUTATIVE (AFU_ORTHOLOGUE AFUA_4G14580)-RELATED"/>
    <property type="match status" value="1"/>
</dbReference>
<dbReference type="Pfam" id="PF08100">
    <property type="entry name" value="Dimerisation"/>
    <property type="match status" value="1"/>
</dbReference>
<protein>
    <submittedName>
        <fullName evidence="6">Methyltransferase</fullName>
    </submittedName>
</protein>
<evidence type="ECO:0000259" key="4">
    <source>
        <dbReference type="Pfam" id="PF00891"/>
    </source>
</evidence>
<dbReference type="SUPFAM" id="SSF46785">
    <property type="entry name" value="Winged helix' DNA-binding domain"/>
    <property type="match status" value="1"/>
</dbReference>
<dbReference type="Proteomes" id="UP001187346">
    <property type="component" value="Unassembled WGS sequence"/>
</dbReference>
<keyword evidence="3" id="KW-0949">S-adenosyl-L-methionine</keyword>
<dbReference type="InterPro" id="IPR029063">
    <property type="entry name" value="SAM-dependent_MTases_sf"/>
</dbReference>
<dbReference type="Pfam" id="PF00891">
    <property type="entry name" value="Methyltransf_2"/>
    <property type="match status" value="1"/>
</dbReference>
<dbReference type="InterPro" id="IPR036390">
    <property type="entry name" value="WH_DNA-bd_sf"/>
</dbReference>
<dbReference type="PROSITE" id="PS51683">
    <property type="entry name" value="SAM_OMT_II"/>
    <property type="match status" value="1"/>
</dbReference>
<dbReference type="GO" id="GO:0008168">
    <property type="term" value="F:methyltransferase activity"/>
    <property type="evidence" value="ECO:0007669"/>
    <property type="project" value="UniProtKB-KW"/>
</dbReference>
<feature type="domain" description="O-methyltransferase C-terminal" evidence="4">
    <location>
        <begin position="116"/>
        <end position="322"/>
    </location>
</feature>
<keyword evidence="7" id="KW-1185">Reference proteome</keyword>
<keyword evidence="1 6" id="KW-0489">Methyltransferase</keyword>
<evidence type="ECO:0000313" key="7">
    <source>
        <dbReference type="Proteomes" id="UP001187346"/>
    </source>
</evidence>
<dbReference type="PANTHER" id="PTHR43712:SF2">
    <property type="entry name" value="O-METHYLTRANSFERASE CICE"/>
    <property type="match status" value="1"/>
</dbReference>
<dbReference type="InterPro" id="IPR036388">
    <property type="entry name" value="WH-like_DNA-bd_sf"/>
</dbReference>
<dbReference type="RefSeq" id="WP_317771055.1">
    <property type="nucleotide sequence ID" value="NZ_JAWMAJ010000027.1"/>
</dbReference>
<dbReference type="InterPro" id="IPR012967">
    <property type="entry name" value="COMT_dimerisation"/>
</dbReference>
<gene>
    <name evidence="6" type="ORF">R5A26_10810</name>
</gene>
<accession>A0ABU4F773</accession>
<dbReference type="SUPFAM" id="SSF53335">
    <property type="entry name" value="S-adenosyl-L-methionine-dependent methyltransferases"/>
    <property type="match status" value="1"/>
</dbReference>
<dbReference type="InterPro" id="IPR001077">
    <property type="entry name" value="COMT_C"/>
</dbReference>
<feature type="domain" description="O-methyltransferase dimerisation" evidence="5">
    <location>
        <begin position="19"/>
        <end position="87"/>
    </location>
</feature>
<reference evidence="6 7" key="1">
    <citation type="submission" date="2023-10" db="EMBL/GenBank/DDBJ databases">
        <title>Characterization of rhizosphere-enriched actinobacteria from wheat plants lab-grown on chernevaya soil.</title>
        <authorList>
            <person name="Tikhonova E.N."/>
            <person name="Konopkin A."/>
            <person name="Kravchenko I.K."/>
        </authorList>
    </citation>
    <scope>NUCLEOTIDE SEQUENCE [LARGE SCALE GENOMIC DNA]</scope>
    <source>
        <strain evidence="6 7">RR29</strain>
    </source>
</reference>
<dbReference type="InterPro" id="IPR016461">
    <property type="entry name" value="COMT-like"/>
</dbReference>
<dbReference type="EMBL" id="JAWMAJ010000027">
    <property type="protein sequence ID" value="MDV7216444.1"/>
    <property type="molecule type" value="Genomic_DNA"/>
</dbReference>
<evidence type="ECO:0000256" key="3">
    <source>
        <dbReference type="ARBA" id="ARBA00022691"/>
    </source>
</evidence>
<name>A0ABU4F773_9ACTN</name>
<keyword evidence="2" id="KW-0808">Transferase</keyword>
<dbReference type="GO" id="GO:0032259">
    <property type="term" value="P:methylation"/>
    <property type="evidence" value="ECO:0007669"/>
    <property type="project" value="UniProtKB-KW"/>
</dbReference>